<reference evidence="2" key="1">
    <citation type="submission" date="2023-03" db="UniProtKB">
        <authorList>
            <consortium name="EnsemblPlants"/>
        </authorList>
    </citation>
    <scope>IDENTIFICATION</scope>
</reference>
<accession>A0A9I9DXC6</accession>
<proteinExistence type="predicted"/>
<feature type="compositionally biased region" description="Polar residues" evidence="1">
    <location>
        <begin position="111"/>
        <end position="120"/>
    </location>
</feature>
<feature type="compositionally biased region" description="Polar residues" evidence="1">
    <location>
        <begin position="127"/>
        <end position="142"/>
    </location>
</feature>
<feature type="compositionally biased region" description="Acidic residues" evidence="1">
    <location>
        <begin position="76"/>
        <end position="88"/>
    </location>
</feature>
<protein>
    <submittedName>
        <fullName evidence="2">Uncharacterized protein</fullName>
    </submittedName>
</protein>
<dbReference type="AlphaFoldDB" id="A0A9I9DXC6"/>
<dbReference type="EnsemblPlants" id="MELO3C025340.2.1">
    <property type="protein sequence ID" value="MELO3C025340.2.1"/>
    <property type="gene ID" value="MELO3C025340.2"/>
</dbReference>
<sequence>MAVDSSSMASSPPKNASLAKGKHYKIILLRCLFKKVCHPDATDESNLHIPSANLVQCAQQDVPYHTTDHEDLYKIDEDESGEDTDDDYVLVPEETYVPEETTVPEDDLASSPVNKTSEPQLTKVPRDSTTPLSPQGHVGSSSKEPRRPLVKSQRVISTKAGR</sequence>
<name>A0A9I9DXC6_CUCME</name>
<evidence type="ECO:0000256" key="1">
    <source>
        <dbReference type="SAM" id="MobiDB-lite"/>
    </source>
</evidence>
<feature type="region of interest" description="Disordered" evidence="1">
    <location>
        <begin position="67"/>
        <end position="162"/>
    </location>
</feature>
<dbReference type="Gramene" id="MELO3C025340.2.1">
    <property type="protein sequence ID" value="MELO3C025340.2.1"/>
    <property type="gene ID" value="MELO3C025340.2"/>
</dbReference>
<feature type="compositionally biased region" description="Low complexity" evidence="1">
    <location>
        <begin position="91"/>
        <end position="101"/>
    </location>
</feature>
<evidence type="ECO:0000313" key="2">
    <source>
        <dbReference type="EnsemblPlants" id="MELO3C025340.2.1"/>
    </source>
</evidence>
<organism evidence="2">
    <name type="scientific">Cucumis melo</name>
    <name type="common">Muskmelon</name>
    <dbReference type="NCBI Taxonomy" id="3656"/>
    <lineage>
        <taxon>Eukaryota</taxon>
        <taxon>Viridiplantae</taxon>
        <taxon>Streptophyta</taxon>
        <taxon>Embryophyta</taxon>
        <taxon>Tracheophyta</taxon>
        <taxon>Spermatophyta</taxon>
        <taxon>Magnoliopsida</taxon>
        <taxon>eudicotyledons</taxon>
        <taxon>Gunneridae</taxon>
        <taxon>Pentapetalae</taxon>
        <taxon>rosids</taxon>
        <taxon>fabids</taxon>
        <taxon>Cucurbitales</taxon>
        <taxon>Cucurbitaceae</taxon>
        <taxon>Benincaseae</taxon>
        <taxon>Cucumis</taxon>
    </lineage>
</organism>